<accession>A0A1I6JH18</accession>
<evidence type="ECO:0000256" key="1">
    <source>
        <dbReference type="SAM" id="MobiDB-lite"/>
    </source>
</evidence>
<organism evidence="2 3">
    <name type="scientific">Anaeromicropila populeti</name>
    <dbReference type="NCBI Taxonomy" id="37658"/>
    <lineage>
        <taxon>Bacteria</taxon>
        <taxon>Bacillati</taxon>
        <taxon>Bacillota</taxon>
        <taxon>Clostridia</taxon>
        <taxon>Lachnospirales</taxon>
        <taxon>Lachnospiraceae</taxon>
        <taxon>Anaeromicropila</taxon>
    </lineage>
</organism>
<dbReference type="STRING" id="37658.SAMN05661086_01654"/>
<evidence type="ECO:0000313" key="2">
    <source>
        <dbReference type="EMBL" id="SFR77910.1"/>
    </source>
</evidence>
<evidence type="ECO:0008006" key="4">
    <source>
        <dbReference type="Google" id="ProtNLM"/>
    </source>
</evidence>
<dbReference type="OrthoDB" id="2065441at2"/>
<sequence length="412" mass="47816">MIFYIAGEKNKEVFDFINDIYMFSRKVWTEEMSEKQFSLFIKQDLRNLDVEYLIVDYSVLKMEDTQLEQGIQIFKMLNPYSKVILYVTAPGQNIEIAKCILLYPSDPIEEKITNILTKSSVLPQQEEFLEEPEPKNEENNSASVQPESIPVPESKIVENLYEKVNTKVKTSEGKPLSKRVLQVKERQSQPVQEENMAKKQPLLNLEKYYCEQKETVQVHKWNCKNEIIAVLGTERKVGTTTAAFHLCQYLNSFGAKVVYTEANPHGHLQQIADAYSFEEKEGNFWKNGVTYYLNSQLDMTADNHFVLLDLGCIQERTDWVLKIIQDIASEIIVLSGSQIFEMDALKECLRKLSIMEKPIHVMMHSSEQELCQIRKQFENEAVTICKNTYEASLVATVPFAQEFQKMFEKYKE</sequence>
<dbReference type="Gene3D" id="3.40.50.300">
    <property type="entry name" value="P-loop containing nucleotide triphosphate hydrolases"/>
    <property type="match status" value="1"/>
</dbReference>
<protein>
    <recommendedName>
        <fullName evidence="4">CobQ/CobB/MinD/ParA nucleotide binding domain-containing protein</fullName>
    </recommendedName>
</protein>
<dbReference type="EMBL" id="FOYZ01000005">
    <property type="protein sequence ID" value="SFR77910.1"/>
    <property type="molecule type" value="Genomic_DNA"/>
</dbReference>
<dbReference type="AlphaFoldDB" id="A0A1I6JH18"/>
<gene>
    <name evidence="2" type="ORF">SAMN05661086_01654</name>
</gene>
<name>A0A1I6JH18_9FIRM</name>
<keyword evidence="3" id="KW-1185">Reference proteome</keyword>
<feature type="region of interest" description="Disordered" evidence="1">
    <location>
        <begin position="126"/>
        <end position="148"/>
    </location>
</feature>
<dbReference type="Proteomes" id="UP000199659">
    <property type="component" value="Unassembled WGS sequence"/>
</dbReference>
<proteinExistence type="predicted"/>
<evidence type="ECO:0000313" key="3">
    <source>
        <dbReference type="Proteomes" id="UP000199659"/>
    </source>
</evidence>
<dbReference type="RefSeq" id="WP_092560211.1">
    <property type="nucleotide sequence ID" value="NZ_FOYZ01000005.1"/>
</dbReference>
<reference evidence="2 3" key="1">
    <citation type="submission" date="2016-10" db="EMBL/GenBank/DDBJ databases">
        <authorList>
            <person name="de Groot N.N."/>
        </authorList>
    </citation>
    <scope>NUCLEOTIDE SEQUENCE [LARGE SCALE GENOMIC DNA]</scope>
    <source>
        <strain evidence="2 3">743A</strain>
    </source>
</reference>
<dbReference type="InterPro" id="IPR027417">
    <property type="entry name" value="P-loop_NTPase"/>
</dbReference>